<feature type="region of interest" description="Disordered" evidence="1">
    <location>
        <begin position="674"/>
        <end position="701"/>
    </location>
</feature>
<protein>
    <submittedName>
        <fullName evidence="2">Uncharacterized protein</fullName>
    </submittedName>
</protein>
<organism evidence="2 3">
    <name type="scientific">Coniosporium apollinis</name>
    <dbReference type="NCBI Taxonomy" id="61459"/>
    <lineage>
        <taxon>Eukaryota</taxon>
        <taxon>Fungi</taxon>
        <taxon>Dikarya</taxon>
        <taxon>Ascomycota</taxon>
        <taxon>Pezizomycotina</taxon>
        <taxon>Dothideomycetes</taxon>
        <taxon>Dothideomycetes incertae sedis</taxon>
        <taxon>Coniosporium</taxon>
    </lineage>
</organism>
<evidence type="ECO:0000313" key="2">
    <source>
        <dbReference type="EMBL" id="KAJ9669548.1"/>
    </source>
</evidence>
<keyword evidence="3" id="KW-1185">Reference proteome</keyword>
<gene>
    <name evidence="2" type="ORF">H2201_000415</name>
</gene>
<proteinExistence type="predicted"/>
<sequence>MVLLLVLIPLIVDSFPVDQRTTPGLVSVSYVDPLDLVSVSHVDPFDGIPVPVDLWVKLTRNERIAELEAEIVTQKHRIHLAPRGNTTATDNSSASQEERIAKLEAELAALKRGESLDADNKAIWVAGDDYQCGLEAPSPETWEKYNVTAWLEEQLKDNKGHFYNNLVKKYAPDAALSLANCDGKQTCSIGSCQVLSRHFSREEIQRAYIALETMANFNQFNMILQDTADAAQMRVNTWQPSFATDFTEAGLLKAEHTRRQKQKQLILHSILLGVLVSTSVVSAFVGGPLAAGAASAAGSAALNGVKAAQPVLFGAKHVIPLGSRLAANPIGLASGVTGSAYAGGAAIALDFQKSMDFFGDQEADFARFFGRFTATIHDGIVARGQALFRGENLSDGSNIITILESGIFAQPSIERTLRLENQLDKFMMGTAINYYWAGHHAYIVESDAPWGCENDGRGPHEVKVCLPEESKKVYHIYHISRAKDHTKGKGQPRGPPGYLRLTGDPFAYGGITLQDVVRSSVAHYRDHGFAGVDETAVVTDPLNYFRNGTEVHRMGGPMAGMFTVPIAVNPGGEAISAIGYDSKVTRGRNYPCMVGDLRWDGKDYDQSRDESFRFIMATDNWEDEDFMEYCDDGKYMNCDTQKHWNGKKINDFPIPPEIASKWLFKKRPFVQCKSPEPHDFKGAEDPFHSNQKDKGTYRGGG</sequence>
<evidence type="ECO:0000256" key="1">
    <source>
        <dbReference type="SAM" id="MobiDB-lite"/>
    </source>
</evidence>
<evidence type="ECO:0000313" key="3">
    <source>
        <dbReference type="Proteomes" id="UP001172684"/>
    </source>
</evidence>
<feature type="compositionally biased region" description="Basic and acidic residues" evidence="1">
    <location>
        <begin position="675"/>
        <end position="701"/>
    </location>
</feature>
<comment type="caution">
    <text evidence="2">The sequence shown here is derived from an EMBL/GenBank/DDBJ whole genome shotgun (WGS) entry which is preliminary data.</text>
</comment>
<reference evidence="2" key="1">
    <citation type="submission" date="2022-10" db="EMBL/GenBank/DDBJ databases">
        <title>Culturing micro-colonial fungi from biological soil crusts in the Mojave desert and describing Neophaeococcomyces mojavensis, and introducing the new genera and species Taxawa tesnikishii.</title>
        <authorList>
            <person name="Kurbessoian T."/>
            <person name="Stajich J.E."/>
        </authorList>
    </citation>
    <scope>NUCLEOTIDE SEQUENCE</scope>
    <source>
        <strain evidence="2">TK_1</strain>
    </source>
</reference>
<dbReference type="Proteomes" id="UP001172684">
    <property type="component" value="Unassembled WGS sequence"/>
</dbReference>
<accession>A0ABQ9P9J2</accession>
<dbReference type="EMBL" id="JAPDRL010000002">
    <property type="protein sequence ID" value="KAJ9669548.1"/>
    <property type="molecule type" value="Genomic_DNA"/>
</dbReference>
<name>A0ABQ9P9J2_9PEZI</name>